<dbReference type="Proteomes" id="UP001595766">
    <property type="component" value="Unassembled WGS sequence"/>
</dbReference>
<sequence length="109" mass="12286">MKMLDKEEKELELFFSELKSKDQGISTPALPAFKAKSYKIWRWIPAGIAAALVAAIWMGTSDKKDETLAKDVIIISLIEDENQKQQLIIETTSSMDIWESPTASLLELN</sequence>
<evidence type="ECO:0000256" key="1">
    <source>
        <dbReference type="SAM" id="Phobius"/>
    </source>
</evidence>
<keyword evidence="1" id="KW-0472">Membrane</keyword>
<keyword evidence="3" id="KW-1185">Reference proteome</keyword>
<feature type="transmembrane region" description="Helical" evidence="1">
    <location>
        <begin position="40"/>
        <end position="60"/>
    </location>
</feature>
<keyword evidence="1" id="KW-0812">Transmembrane</keyword>
<organism evidence="2 3">
    <name type="scientific">Belliella kenyensis</name>
    <dbReference type="NCBI Taxonomy" id="1472724"/>
    <lineage>
        <taxon>Bacteria</taxon>
        <taxon>Pseudomonadati</taxon>
        <taxon>Bacteroidota</taxon>
        <taxon>Cytophagia</taxon>
        <taxon>Cytophagales</taxon>
        <taxon>Cyclobacteriaceae</taxon>
        <taxon>Belliella</taxon>
    </lineage>
</organism>
<reference evidence="3" key="1">
    <citation type="journal article" date="2019" name="Int. J. Syst. Evol. Microbiol.">
        <title>The Global Catalogue of Microorganisms (GCM) 10K type strain sequencing project: providing services to taxonomists for standard genome sequencing and annotation.</title>
        <authorList>
            <consortium name="The Broad Institute Genomics Platform"/>
            <consortium name="The Broad Institute Genome Sequencing Center for Infectious Disease"/>
            <person name="Wu L."/>
            <person name="Ma J."/>
        </authorList>
    </citation>
    <scope>NUCLEOTIDE SEQUENCE [LARGE SCALE GENOMIC DNA]</scope>
    <source>
        <strain evidence="3">CECT 8551</strain>
    </source>
</reference>
<evidence type="ECO:0000313" key="2">
    <source>
        <dbReference type="EMBL" id="MFC3976732.1"/>
    </source>
</evidence>
<dbReference type="RefSeq" id="WP_241296779.1">
    <property type="nucleotide sequence ID" value="NZ_JAKZGR010000016.1"/>
</dbReference>
<protein>
    <recommendedName>
        <fullName evidence="4">Anti-sigma factor</fullName>
    </recommendedName>
</protein>
<evidence type="ECO:0000313" key="3">
    <source>
        <dbReference type="Proteomes" id="UP001595766"/>
    </source>
</evidence>
<gene>
    <name evidence="2" type="ORF">ACFOUP_10120</name>
</gene>
<name>A0ABV8EP13_9BACT</name>
<proteinExistence type="predicted"/>
<dbReference type="EMBL" id="JBHSAV010000047">
    <property type="protein sequence ID" value="MFC3976732.1"/>
    <property type="molecule type" value="Genomic_DNA"/>
</dbReference>
<accession>A0ABV8EP13</accession>
<evidence type="ECO:0008006" key="4">
    <source>
        <dbReference type="Google" id="ProtNLM"/>
    </source>
</evidence>
<keyword evidence="1" id="KW-1133">Transmembrane helix</keyword>
<comment type="caution">
    <text evidence="2">The sequence shown here is derived from an EMBL/GenBank/DDBJ whole genome shotgun (WGS) entry which is preliminary data.</text>
</comment>